<protein>
    <submittedName>
        <fullName evidence="1">Uncharacterized protein</fullName>
    </submittedName>
</protein>
<accession>A0A7X1NYK3</accession>
<gene>
    <name evidence="1" type="ORF">F8S09_16085</name>
</gene>
<dbReference type="EMBL" id="WBSL01000016">
    <property type="protein sequence ID" value="MPY68175.1"/>
    <property type="molecule type" value="Genomic_DNA"/>
</dbReference>
<dbReference type="RefSeq" id="WP_152872480.1">
    <property type="nucleotide sequence ID" value="NZ_WBSL01000016.1"/>
</dbReference>
<reference evidence="1 2" key="1">
    <citation type="submission" date="2019-10" db="EMBL/GenBank/DDBJ databases">
        <title>Deinococcus sp. isolated from soil.</title>
        <authorList>
            <person name="Li Y."/>
            <person name="Wang J."/>
        </authorList>
    </citation>
    <scope>NUCLEOTIDE SEQUENCE [LARGE SCALE GENOMIC DNA]</scope>
    <source>
        <strain evidence="1 2">SDU3-2</strain>
    </source>
</reference>
<dbReference type="AlphaFoldDB" id="A0A7X1NYK3"/>
<name>A0A7X1NYK3_9DEIO</name>
<comment type="caution">
    <text evidence="1">The sequence shown here is derived from an EMBL/GenBank/DDBJ whole genome shotgun (WGS) entry which is preliminary data.</text>
</comment>
<dbReference type="Proteomes" id="UP000484842">
    <property type="component" value="Unassembled WGS sequence"/>
</dbReference>
<organism evidence="1 2">
    <name type="scientific">Deinococcus terrestris</name>
    <dbReference type="NCBI Taxonomy" id="2651870"/>
    <lineage>
        <taxon>Bacteria</taxon>
        <taxon>Thermotogati</taxon>
        <taxon>Deinococcota</taxon>
        <taxon>Deinococci</taxon>
        <taxon>Deinococcales</taxon>
        <taxon>Deinococcaceae</taxon>
        <taxon>Deinococcus</taxon>
    </lineage>
</organism>
<evidence type="ECO:0000313" key="2">
    <source>
        <dbReference type="Proteomes" id="UP000484842"/>
    </source>
</evidence>
<evidence type="ECO:0000313" key="1">
    <source>
        <dbReference type="EMBL" id="MPY68175.1"/>
    </source>
</evidence>
<sequence length="283" mass="31119">MASPEFPGTPPIEGPLPWITLQLLGIIHDLDNHRGFREDPSPPPNLEEVLRALRGYGEELAAGQPGGQGTGLTNQEARQIAATHVVRVTGLQPYLVTPDRLRAELGDLTATATSAPSQALIQLHTLTYLLSTLTSEPMEFKADLSRVRPLSVAQQLVYRAYRVALVARSEQQSLYRDVVAAAHADVDLPYHLEELAEGHGGAPGLQLGSSSAWMRRPTSQREREQLMTVVESMCRVPQPTERQRGALAYAAAQLVRRWRHEQDVDAVIAAANLRVLLERQGIQ</sequence>
<keyword evidence="2" id="KW-1185">Reference proteome</keyword>
<proteinExistence type="predicted"/>